<reference evidence="3" key="1">
    <citation type="submission" date="2016-10" db="EMBL/GenBank/DDBJ databases">
        <authorList>
            <person name="Varghese N."/>
            <person name="Submissions S."/>
        </authorList>
    </citation>
    <scope>NUCLEOTIDE SEQUENCE [LARGE SCALE GENOMIC DNA]</scope>
    <source>
        <strain evidence="3">EPL6</strain>
    </source>
</reference>
<gene>
    <name evidence="2" type="ORF">SAMN05428957_107123</name>
</gene>
<sequence length="102" mass="11243">MLTGLARWTLRFVVVAMGVILFLSILAMGCVLALAWGLRLVWSRLTGRPVAPWMRVDPRGAWSQATRSTARWTAHAAGTARAGGARLREVTDVTDVQVREVR</sequence>
<dbReference type="RefSeq" id="WP_245704053.1">
    <property type="nucleotide sequence ID" value="NZ_FNHP01000007.1"/>
</dbReference>
<keyword evidence="1" id="KW-1133">Transmembrane helix</keyword>
<accession>A0A1G9U1L4</accession>
<proteinExistence type="predicted"/>
<name>A0A1G9U1L4_9BURK</name>
<evidence type="ECO:0000313" key="2">
    <source>
        <dbReference type="EMBL" id="SDM53768.1"/>
    </source>
</evidence>
<dbReference type="PROSITE" id="PS51257">
    <property type="entry name" value="PROKAR_LIPOPROTEIN"/>
    <property type="match status" value="1"/>
</dbReference>
<dbReference type="EMBL" id="FNHP01000007">
    <property type="protein sequence ID" value="SDM53768.1"/>
    <property type="molecule type" value="Genomic_DNA"/>
</dbReference>
<keyword evidence="1" id="KW-0472">Membrane</keyword>
<dbReference type="Proteomes" id="UP000198552">
    <property type="component" value="Unassembled WGS sequence"/>
</dbReference>
<protein>
    <submittedName>
        <fullName evidence="2">Uncharacterized protein</fullName>
    </submittedName>
</protein>
<evidence type="ECO:0000256" key="1">
    <source>
        <dbReference type="SAM" id="Phobius"/>
    </source>
</evidence>
<organism evidence="2 3">
    <name type="scientific">Oryzisolibacter propanilivorax</name>
    <dbReference type="NCBI Taxonomy" id="1527607"/>
    <lineage>
        <taxon>Bacteria</taxon>
        <taxon>Pseudomonadati</taxon>
        <taxon>Pseudomonadota</taxon>
        <taxon>Betaproteobacteria</taxon>
        <taxon>Burkholderiales</taxon>
        <taxon>Comamonadaceae</taxon>
        <taxon>Oryzisolibacter</taxon>
    </lineage>
</organism>
<feature type="transmembrane region" description="Helical" evidence="1">
    <location>
        <begin position="12"/>
        <end position="38"/>
    </location>
</feature>
<keyword evidence="3" id="KW-1185">Reference proteome</keyword>
<evidence type="ECO:0000313" key="3">
    <source>
        <dbReference type="Proteomes" id="UP000198552"/>
    </source>
</evidence>
<dbReference type="AlphaFoldDB" id="A0A1G9U1L4"/>
<keyword evidence="1" id="KW-0812">Transmembrane</keyword>
<dbReference type="STRING" id="1527607.SAMN05428957_107123"/>